<dbReference type="EMBL" id="JAPFRF010000024">
    <property type="protein sequence ID" value="KAJ7303192.1"/>
    <property type="molecule type" value="Genomic_DNA"/>
</dbReference>
<protein>
    <recommendedName>
        <fullName evidence="3">GAG-pre-integrase domain-containing protein</fullName>
    </recommendedName>
</protein>
<evidence type="ECO:0000313" key="1">
    <source>
        <dbReference type="EMBL" id="KAJ7303192.1"/>
    </source>
</evidence>
<evidence type="ECO:0000313" key="2">
    <source>
        <dbReference type="Proteomes" id="UP001142489"/>
    </source>
</evidence>
<dbReference type="OrthoDB" id="413361at2759"/>
<sequence length="111" mass="12558">MKQKGTIYVNCLQTNLSVFVLPGMKNGLLSVSNLVKIGFKVEFVDNVCIISRKGRELVKVSCKEGLYVLDEEQLAKSRSLNTEVQARCVNKTPRIDCAHLLHRRLAHINFK</sequence>
<comment type="caution">
    <text evidence="1">The sequence shown here is derived from an EMBL/GenBank/DDBJ whole genome shotgun (WGS) entry which is preliminary data.</text>
</comment>
<dbReference type="AlphaFoldDB" id="A0A9Q1AQ86"/>
<proteinExistence type="predicted"/>
<name>A0A9Q1AQ86_9SAUR</name>
<reference evidence="1" key="1">
    <citation type="journal article" date="2023" name="DNA Res.">
        <title>Chromosome-level genome assembly of Phrynocephalus forsythii using third-generation DNA sequencing and Hi-C analysis.</title>
        <authorList>
            <person name="Qi Y."/>
            <person name="Zhao W."/>
            <person name="Zhao Y."/>
            <person name="Niu C."/>
            <person name="Cao S."/>
            <person name="Zhang Y."/>
        </authorList>
    </citation>
    <scope>NUCLEOTIDE SEQUENCE</scope>
    <source>
        <tissue evidence="1">Muscle</tissue>
    </source>
</reference>
<gene>
    <name evidence="1" type="ORF">JRQ81_012126</name>
</gene>
<dbReference type="Proteomes" id="UP001142489">
    <property type="component" value="Unassembled WGS sequence"/>
</dbReference>
<keyword evidence="2" id="KW-1185">Reference proteome</keyword>
<evidence type="ECO:0008006" key="3">
    <source>
        <dbReference type="Google" id="ProtNLM"/>
    </source>
</evidence>
<accession>A0A9Q1AQ86</accession>
<organism evidence="1 2">
    <name type="scientific">Phrynocephalus forsythii</name>
    <dbReference type="NCBI Taxonomy" id="171643"/>
    <lineage>
        <taxon>Eukaryota</taxon>
        <taxon>Metazoa</taxon>
        <taxon>Chordata</taxon>
        <taxon>Craniata</taxon>
        <taxon>Vertebrata</taxon>
        <taxon>Euteleostomi</taxon>
        <taxon>Lepidosauria</taxon>
        <taxon>Squamata</taxon>
        <taxon>Bifurcata</taxon>
        <taxon>Unidentata</taxon>
        <taxon>Episquamata</taxon>
        <taxon>Toxicofera</taxon>
        <taxon>Iguania</taxon>
        <taxon>Acrodonta</taxon>
        <taxon>Agamidae</taxon>
        <taxon>Agaminae</taxon>
        <taxon>Phrynocephalus</taxon>
    </lineage>
</organism>